<feature type="region of interest" description="Disordered" evidence="1">
    <location>
        <begin position="183"/>
        <end position="219"/>
    </location>
</feature>
<gene>
    <name evidence="2" type="ORF">C2E20_4172</name>
</gene>
<protein>
    <submittedName>
        <fullName evidence="2">ATP binding isoform 1</fullName>
    </submittedName>
</protein>
<name>A0A2P6VEF6_9CHLO</name>
<dbReference type="InterPro" id="IPR053334">
    <property type="entry name" value="Chloroplast_Sensor_Kinase"/>
</dbReference>
<comment type="caution">
    <text evidence="2">The sequence shown here is derived from an EMBL/GenBank/DDBJ whole genome shotgun (WGS) entry which is preliminary data.</text>
</comment>
<proteinExistence type="predicted"/>
<feature type="compositionally biased region" description="Gly residues" evidence="1">
    <location>
        <begin position="204"/>
        <end position="218"/>
    </location>
</feature>
<dbReference type="OrthoDB" id="43364at2759"/>
<dbReference type="EMBL" id="LHPF02000010">
    <property type="protein sequence ID" value="PSC72474.1"/>
    <property type="molecule type" value="Genomic_DNA"/>
</dbReference>
<sequence>MADRAGEWLASADAAAGGGRSLPALLDDLQASAELQELCRLQLALLTSALQLSLQAVLTSSVAGSLSESMDEESLRQQLLAESGCLRASVYFRAPTSLQSGQLQLQLVAASDGAAGAAGMAAQQAQRFLFLGAEGMGGSSLGEQEQWILEQPVIVLPDSGGLVLPLTHNGFLVGLLVVERCTEEDDEDEEMGSGAASSSMMGSANGGAQAGGAAGGEGPARMPPAPACLLFRSAELQLLKQTAAVLAMACAMDLRAALERAGAAYRQRQASALVQAAKKPLGTLRTLGTMLLPRLQLGEPDRDFAQGILEQGNRLQEMVSQLQAALHPAAMAGTVPPPLQTSSVSTAAAAAAAGGGVQLSSSSRMPVSSGEWQLAEQPRPALPSSSIGSDYQWGPSSSSSSGGSSGLTIDIGDELPDAAAGSRAAERAAAAAGGALGSAAGSSNGAFGSGSCSSSGSAAIVGMAAGGSRASADLLNVLMPLLASASNFAAVSGVSFVMVDQSSDSGSSSGSAGSSGSGGSGASAGGRLAPLSLPAAEVAVGPGKLKRMLSQLIDSVIACAARGDLVQASVTLQQWQGRPGVAVSLCCWYGLQHGSAGGGARLQPEFAFLKGSAAGAGGYFEVHAEATLDVRHLNSSALAATLWLPTVAQDAGWP</sequence>
<dbReference type="Proteomes" id="UP000239649">
    <property type="component" value="Unassembled WGS sequence"/>
</dbReference>
<dbReference type="AlphaFoldDB" id="A0A2P6VEF6"/>
<evidence type="ECO:0000313" key="3">
    <source>
        <dbReference type="Proteomes" id="UP000239649"/>
    </source>
</evidence>
<reference evidence="2 3" key="1">
    <citation type="journal article" date="2018" name="Plant J.">
        <title>Genome sequences of Chlorella sorokiniana UTEX 1602 and Micractinium conductrix SAG 241.80: implications to maltose excretion by a green alga.</title>
        <authorList>
            <person name="Arriola M.B."/>
            <person name="Velmurugan N."/>
            <person name="Zhang Y."/>
            <person name="Plunkett M.H."/>
            <person name="Hondzo H."/>
            <person name="Barney B.M."/>
        </authorList>
    </citation>
    <scope>NUCLEOTIDE SEQUENCE [LARGE SCALE GENOMIC DNA]</scope>
    <source>
        <strain evidence="2 3">SAG 241.80</strain>
    </source>
</reference>
<accession>A0A2P6VEF6</accession>
<feature type="region of interest" description="Disordered" evidence="1">
    <location>
        <begin position="358"/>
        <end position="412"/>
    </location>
</feature>
<evidence type="ECO:0000313" key="2">
    <source>
        <dbReference type="EMBL" id="PSC72474.1"/>
    </source>
</evidence>
<feature type="compositionally biased region" description="Low complexity" evidence="1">
    <location>
        <begin position="192"/>
        <end position="203"/>
    </location>
</feature>
<dbReference type="PANTHER" id="PTHR48206:SF1">
    <property type="entry name" value="CHLOROPLAST SENSOR KINASE, CHLOROPLASTIC"/>
    <property type="match status" value="1"/>
</dbReference>
<evidence type="ECO:0000256" key="1">
    <source>
        <dbReference type="SAM" id="MobiDB-lite"/>
    </source>
</evidence>
<organism evidence="2 3">
    <name type="scientific">Micractinium conductrix</name>
    <dbReference type="NCBI Taxonomy" id="554055"/>
    <lineage>
        <taxon>Eukaryota</taxon>
        <taxon>Viridiplantae</taxon>
        <taxon>Chlorophyta</taxon>
        <taxon>core chlorophytes</taxon>
        <taxon>Trebouxiophyceae</taxon>
        <taxon>Chlorellales</taxon>
        <taxon>Chlorellaceae</taxon>
        <taxon>Chlorella clade</taxon>
        <taxon>Micractinium</taxon>
    </lineage>
</organism>
<keyword evidence="3" id="KW-1185">Reference proteome</keyword>
<dbReference type="PANTHER" id="PTHR48206">
    <property type="entry name" value="CHLOROPLAST SENSOR KINASE, CHLOROPLASTIC"/>
    <property type="match status" value="1"/>
</dbReference>